<accession>A0ABD2NVH7</accession>
<protein>
    <recommendedName>
        <fullName evidence="3">Galectin</fullName>
    </recommendedName>
</protein>
<dbReference type="PANTHER" id="PTHR23053">
    <property type="entry name" value="DLEC1 DELETED IN LUNG AND ESOPHAGEAL CANCER 1"/>
    <property type="match status" value="1"/>
</dbReference>
<sequence length="130" mass="14452">METKWLTVTPNIGTLHPGENISFLVKYFPGITGEFFEPLAIEIAFLGPVIVQVHGFGVYSQLSIGLPRPSLEDEADVFLCYNAIARISNEGNDLHLSMKHVPENGLDETTSLLLAHEGWVIVEFKVETRI</sequence>
<evidence type="ECO:0000313" key="1">
    <source>
        <dbReference type="EMBL" id="KAL3282417.1"/>
    </source>
</evidence>
<dbReference type="AlphaFoldDB" id="A0ABD2NVH7"/>
<dbReference type="PANTHER" id="PTHR23053:SF0">
    <property type="entry name" value="HYDROCEPHALUS-INDUCING PROTEIN HOMOLOG"/>
    <property type="match status" value="1"/>
</dbReference>
<reference evidence="1 2" key="1">
    <citation type="journal article" date="2021" name="BMC Biol.">
        <title>Horizontally acquired antibacterial genes associated with adaptive radiation of ladybird beetles.</title>
        <authorList>
            <person name="Li H.S."/>
            <person name="Tang X.F."/>
            <person name="Huang Y.H."/>
            <person name="Xu Z.Y."/>
            <person name="Chen M.L."/>
            <person name="Du X.Y."/>
            <person name="Qiu B.Y."/>
            <person name="Chen P.T."/>
            <person name="Zhang W."/>
            <person name="Slipinski A."/>
            <person name="Escalona H.E."/>
            <person name="Waterhouse R.M."/>
            <person name="Zwick A."/>
            <person name="Pang H."/>
        </authorList>
    </citation>
    <scope>NUCLEOTIDE SEQUENCE [LARGE SCALE GENOMIC DNA]</scope>
    <source>
        <strain evidence="1">SYSU2018</strain>
    </source>
</reference>
<proteinExistence type="predicted"/>
<name>A0ABD2NVH7_9CUCU</name>
<organism evidence="1 2">
    <name type="scientific">Cryptolaemus montrouzieri</name>
    <dbReference type="NCBI Taxonomy" id="559131"/>
    <lineage>
        <taxon>Eukaryota</taxon>
        <taxon>Metazoa</taxon>
        <taxon>Ecdysozoa</taxon>
        <taxon>Arthropoda</taxon>
        <taxon>Hexapoda</taxon>
        <taxon>Insecta</taxon>
        <taxon>Pterygota</taxon>
        <taxon>Neoptera</taxon>
        <taxon>Endopterygota</taxon>
        <taxon>Coleoptera</taxon>
        <taxon>Polyphaga</taxon>
        <taxon>Cucujiformia</taxon>
        <taxon>Coccinelloidea</taxon>
        <taxon>Coccinellidae</taxon>
        <taxon>Scymninae</taxon>
        <taxon>Scymnini</taxon>
        <taxon>Cryptolaemus</taxon>
    </lineage>
</organism>
<dbReference type="InterPro" id="IPR033305">
    <property type="entry name" value="Hydin-like"/>
</dbReference>
<gene>
    <name evidence="1" type="ORF">HHI36_005602</name>
</gene>
<evidence type="ECO:0008006" key="3">
    <source>
        <dbReference type="Google" id="ProtNLM"/>
    </source>
</evidence>
<dbReference type="EMBL" id="JABFTP020000144">
    <property type="protein sequence ID" value="KAL3282417.1"/>
    <property type="molecule type" value="Genomic_DNA"/>
</dbReference>
<evidence type="ECO:0000313" key="2">
    <source>
        <dbReference type="Proteomes" id="UP001516400"/>
    </source>
</evidence>
<keyword evidence="2" id="KW-1185">Reference proteome</keyword>
<dbReference type="Proteomes" id="UP001516400">
    <property type="component" value="Unassembled WGS sequence"/>
</dbReference>
<comment type="caution">
    <text evidence="1">The sequence shown here is derived from an EMBL/GenBank/DDBJ whole genome shotgun (WGS) entry which is preliminary data.</text>
</comment>